<organism evidence="2 3">
    <name type="scientific">Anaerovorax odorimutans</name>
    <dbReference type="NCBI Taxonomy" id="109327"/>
    <lineage>
        <taxon>Bacteria</taxon>
        <taxon>Bacillati</taxon>
        <taxon>Bacillota</taxon>
        <taxon>Clostridia</taxon>
        <taxon>Peptostreptococcales</taxon>
        <taxon>Anaerovoracaceae</taxon>
        <taxon>Anaerovorax</taxon>
    </lineage>
</organism>
<dbReference type="SUPFAM" id="SSF53448">
    <property type="entry name" value="Nucleotide-diphospho-sugar transferases"/>
    <property type="match status" value="1"/>
</dbReference>
<evidence type="ECO:0000259" key="1">
    <source>
        <dbReference type="Pfam" id="PF00535"/>
    </source>
</evidence>
<dbReference type="InterPro" id="IPR011990">
    <property type="entry name" value="TPR-like_helical_dom_sf"/>
</dbReference>
<dbReference type="Gene3D" id="1.25.40.10">
    <property type="entry name" value="Tetratricopeptide repeat domain"/>
    <property type="match status" value="1"/>
</dbReference>
<dbReference type="Gene3D" id="3.90.550.10">
    <property type="entry name" value="Spore Coat Polysaccharide Biosynthesis Protein SpsA, Chain A"/>
    <property type="match status" value="1"/>
</dbReference>
<dbReference type="PANTHER" id="PTHR43630">
    <property type="entry name" value="POLY-BETA-1,6-N-ACETYL-D-GLUCOSAMINE SYNTHASE"/>
    <property type="match status" value="1"/>
</dbReference>
<keyword evidence="2" id="KW-0328">Glycosyltransferase</keyword>
<evidence type="ECO:0000313" key="3">
    <source>
        <dbReference type="Proteomes" id="UP001524502"/>
    </source>
</evidence>
<comment type="caution">
    <text evidence="2">The sequence shown here is derived from an EMBL/GenBank/DDBJ whole genome shotgun (WGS) entry which is preliminary data.</text>
</comment>
<dbReference type="Pfam" id="PF00535">
    <property type="entry name" value="Glycos_transf_2"/>
    <property type="match status" value="1"/>
</dbReference>
<dbReference type="InterPro" id="IPR019734">
    <property type="entry name" value="TPR_rpt"/>
</dbReference>
<reference evidence="2 3" key="1">
    <citation type="submission" date="2022-06" db="EMBL/GenBank/DDBJ databases">
        <title>Isolation of gut microbiota from human fecal samples.</title>
        <authorList>
            <person name="Pamer E.G."/>
            <person name="Barat B."/>
            <person name="Waligurski E."/>
            <person name="Medina S."/>
            <person name="Paddock L."/>
            <person name="Mostad J."/>
        </authorList>
    </citation>
    <scope>NUCLEOTIDE SEQUENCE [LARGE SCALE GENOMIC DNA]</scope>
    <source>
        <strain evidence="2 3">SL.3.17</strain>
    </source>
</reference>
<dbReference type="Proteomes" id="UP001524502">
    <property type="component" value="Unassembled WGS sequence"/>
</dbReference>
<dbReference type="PANTHER" id="PTHR43630:SF2">
    <property type="entry name" value="GLYCOSYLTRANSFERASE"/>
    <property type="match status" value="1"/>
</dbReference>
<dbReference type="EC" id="2.4.-.-" evidence="2"/>
<keyword evidence="3" id="KW-1185">Reference proteome</keyword>
<dbReference type="GO" id="GO:0016757">
    <property type="term" value="F:glycosyltransferase activity"/>
    <property type="evidence" value="ECO:0007669"/>
    <property type="project" value="UniProtKB-KW"/>
</dbReference>
<dbReference type="EMBL" id="JANFXK010000008">
    <property type="protein sequence ID" value="MCQ4636830.1"/>
    <property type="molecule type" value="Genomic_DNA"/>
</dbReference>
<accession>A0ABT1RNS8</accession>
<sequence length="367" mass="42646">MVTISLCMIVKDEEDVLERCLLSAKDLVDEIIIVDTGSADETAAIARRFTDNVYSFTWRDDFAAARNYSFSKAGMDYCMWLDADDVILEEDREKFLNIKAEMDGSEDIIMLPYHTAFDESGNPVFSYNRERIIRNHSGFRWEGEVHEAITPSGKILYKDASVTHRKMRAGDPNRNLRILERKKQSGIILPPRQMFYYGQELYFHERYDDAIGALEDFMDQDDGWIENKLEACKLLSVCYLQKGEETLALRALIKSLELDEPRAEICCRLGEYFMDRNRLKEAVFWYETARSRKPDLKSGGFVQEDCYGYVPNLQLAVCYDRLGQWEKAKDCNERAAVFKPDSEAVSYNRIYFENKSNEIKGETFNEL</sequence>
<evidence type="ECO:0000313" key="2">
    <source>
        <dbReference type="EMBL" id="MCQ4636830.1"/>
    </source>
</evidence>
<dbReference type="InterPro" id="IPR029044">
    <property type="entry name" value="Nucleotide-diphossugar_trans"/>
</dbReference>
<dbReference type="SUPFAM" id="SSF48452">
    <property type="entry name" value="TPR-like"/>
    <property type="match status" value="1"/>
</dbReference>
<dbReference type="SMART" id="SM00028">
    <property type="entry name" value="TPR"/>
    <property type="match status" value="3"/>
</dbReference>
<dbReference type="RefSeq" id="WP_256132023.1">
    <property type="nucleotide sequence ID" value="NZ_JANFXK010000008.1"/>
</dbReference>
<dbReference type="Pfam" id="PF13181">
    <property type="entry name" value="TPR_8"/>
    <property type="match status" value="1"/>
</dbReference>
<keyword evidence="2" id="KW-0808">Transferase</keyword>
<feature type="domain" description="Glycosyltransferase 2-like" evidence="1">
    <location>
        <begin position="5"/>
        <end position="128"/>
    </location>
</feature>
<protein>
    <submittedName>
        <fullName evidence="2">Glycosyltransferase</fullName>
        <ecNumber evidence="2">2.4.-.-</ecNumber>
    </submittedName>
</protein>
<proteinExistence type="predicted"/>
<dbReference type="CDD" id="cd02511">
    <property type="entry name" value="Beta4Glucosyltransferase"/>
    <property type="match status" value="1"/>
</dbReference>
<dbReference type="InterPro" id="IPR001173">
    <property type="entry name" value="Glyco_trans_2-like"/>
</dbReference>
<name>A0ABT1RNS8_9FIRM</name>
<gene>
    <name evidence="2" type="ORF">NE619_08810</name>
</gene>